<feature type="binding site" evidence="14">
    <location>
        <position position="360"/>
    </location>
    <ligand>
        <name>Zn(2+)</name>
        <dbReference type="ChEBI" id="CHEBI:29105"/>
        <label>2</label>
    </ligand>
</feature>
<keyword evidence="4" id="KW-1003">Cell membrane</keyword>
<evidence type="ECO:0000256" key="4">
    <source>
        <dbReference type="ARBA" id="ARBA00022475"/>
    </source>
</evidence>
<dbReference type="Proteomes" id="UP001168821">
    <property type="component" value="Unassembled WGS sequence"/>
</dbReference>
<evidence type="ECO:0000256" key="17">
    <source>
        <dbReference type="SAM" id="SignalP"/>
    </source>
</evidence>
<comment type="similarity">
    <text evidence="2 15">Belongs to the alkaline phosphatase family.</text>
</comment>
<dbReference type="GO" id="GO:0046872">
    <property type="term" value="F:metal ion binding"/>
    <property type="evidence" value="ECO:0007669"/>
    <property type="project" value="UniProtKB-KW"/>
</dbReference>
<feature type="signal peptide" evidence="17">
    <location>
        <begin position="1"/>
        <end position="20"/>
    </location>
</feature>
<keyword evidence="5" id="KW-0336">GPI-anchor</keyword>
<feature type="chain" id="PRO_5041330802" description="Alkaline phosphatase" evidence="17">
    <location>
        <begin position="21"/>
        <end position="555"/>
    </location>
</feature>
<keyword evidence="19" id="KW-1185">Reference proteome</keyword>
<keyword evidence="9 14" id="KW-0460">Magnesium</keyword>
<dbReference type="InterPro" id="IPR001952">
    <property type="entry name" value="Alkaline_phosphatase"/>
</dbReference>
<evidence type="ECO:0000256" key="6">
    <source>
        <dbReference type="ARBA" id="ARBA00022723"/>
    </source>
</evidence>
<feature type="binding site" evidence="14">
    <location>
        <position position="198"/>
    </location>
    <ligand>
        <name>Mg(2+)</name>
        <dbReference type="ChEBI" id="CHEBI:18420"/>
    </ligand>
</feature>
<evidence type="ECO:0000256" key="13">
    <source>
        <dbReference type="PIRSR" id="PIRSR601952-1"/>
    </source>
</evidence>
<dbReference type="PANTHER" id="PTHR11596:SF83">
    <property type="entry name" value="ALKALINE PHOSPHATASE 4"/>
    <property type="match status" value="1"/>
</dbReference>
<dbReference type="GO" id="GO:0098552">
    <property type="term" value="C:side of membrane"/>
    <property type="evidence" value="ECO:0007669"/>
    <property type="project" value="UniProtKB-KW"/>
</dbReference>
<comment type="cofactor">
    <cofactor evidence="14">
        <name>Zn(2+)</name>
        <dbReference type="ChEBI" id="CHEBI:29105"/>
    </cofactor>
    <text evidence="14">Binds 2 Zn(2+) ions.</text>
</comment>
<feature type="binding site" evidence="14">
    <location>
        <position position="82"/>
    </location>
    <ligand>
        <name>Zn(2+)</name>
        <dbReference type="ChEBI" id="CHEBI:29105"/>
        <label>2</label>
    </ligand>
</feature>
<dbReference type="EC" id="3.1.3.1" evidence="3 16"/>
<keyword evidence="7 16" id="KW-0378">Hydrolase</keyword>
<accession>A0AA38IT59</accession>
<comment type="catalytic activity">
    <reaction evidence="16">
        <text>a phosphate monoester + H2O = an alcohol + phosphate</text>
        <dbReference type="Rhea" id="RHEA:15017"/>
        <dbReference type="ChEBI" id="CHEBI:15377"/>
        <dbReference type="ChEBI" id="CHEBI:30879"/>
        <dbReference type="ChEBI" id="CHEBI:43474"/>
        <dbReference type="ChEBI" id="CHEBI:67140"/>
        <dbReference type="EC" id="3.1.3.1"/>
    </reaction>
</comment>
<dbReference type="CDD" id="cd16012">
    <property type="entry name" value="ALP"/>
    <property type="match status" value="1"/>
</dbReference>
<sequence>MATVPLVLCLLSYFFSPSFAAVIVQTNKNLFENIEPTPDAQLLKEDQSFWYGVAGDYLEEMIKLDQQPKKHVAKNVVIMIGDGMGIPTVTATRIYKGQRNYGKSGEDHKLVYENFPSVALVKTYNVDMQVPDSAGTATALFSGVKTRYEAVGVDVQAHKEVPDSEIFEKSKIEGIMTWAQNANKDTGIITTTRITHATPASTYAHCHHRDWECDSEVPQNFKPFVKDIARQLVEDAPGKNFKVILGGGYQQLGYITQDLSDGECVRTDGLNLTESWIAKHENLSAAFVSNNEQLANIGDVDYLLGLFYHDHVPYDLFRDEGPKGTPSLTEMTLKGLNILKKNPNGFVLMIEGGRIDHAHHDNYARLALAESAEFEKTISLVVEETDSDTLIIVTADHSHSMTINGYGQRGNDILGYGLETEDDKPALTLSYANGPGFAYHYSPNVSSILGPWIDVRTDDINRLNNPEYQHLATFEVDDETHGGEDVGIFATGPSSHLIRGVMEQNYVAHLISYAACIGPRATANPYCDNFKSSAANYSSFCSLGIILLILVIVSH</sequence>
<name>A0AA38IT59_9CUCU</name>
<comment type="caution">
    <text evidence="18">The sequence shown here is derived from an EMBL/GenBank/DDBJ whole genome shotgun (WGS) entry which is preliminary data.</text>
</comment>
<keyword evidence="8 14" id="KW-0862">Zinc</keyword>
<organism evidence="18 19">
    <name type="scientific">Zophobas morio</name>
    <dbReference type="NCBI Taxonomy" id="2755281"/>
    <lineage>
        <taxon>Eukaryota</taxon>
        <taxon>Metazoa</taxon>
        <taxon>Ecdysozoa</taxon>
        <taxon>Arthropoda</taxon>
        <taxon>Hexapoda</taxon>
        <taxon>Insecta</taxon>
        <taxon>Pterygota</taxon>
        <taxon>Neoptera</taxon>
        <taxon>Endopterygota</taxon>
        <taxon>Coleoptera</taxon>
        <taxon>Polyphaga</taxon>
        <taxon>Cucujiformia</taxon>
        <taxon>Tenebrionidae</taxon>
        <taxon>Zophobas</taxon>
    </lineage>
</organism>
<dbReference type="InterPro" id="IPR017850">
    <property type="entry name" value="Alkaline_phosphatase_core_sf"/>
</dbReference>
<keyword evidence="6 14" id="KW-0479">Metal-binding</keyword>
<feature type="active site" description="Phosphoserine intermediate" evidence="13">
    <location>
        <position position="133"/>
    </location>
</feature>
<evidence type="ECO:0000256" key="12">
    <source>
        <dbReference type="ARBA" id="ARBA00023288"/>
    </source>
</evidence>
<feature type="binding site" evidence="14">
    <location>
        <position position="351"/>
    </location>
    <ligand>
        <name>Mg(2+)</name>
        <dbReference type="ChEBI" id="CHEBI:18420"/>
    </ligand>
</feature>
<dbReference type="SMART" id="SM00098">
    <property type="entry name" value="alkPPc"/>
    <property type="match status" value="1"/>
</dbReference>
<keyword evidence="12" id="KW-0449">Lipoprotein</keyword>
<dbReference type="Gene3D" id="3.40.720.10">
    <property type="entry name" value="Alkaline Phosphatase, subunit A"/>
    <property type="match status" value="1"/>
</dbReference>
<evidence type="ECO:0000256" key="16">
    <source>
        <dbReference type="RuleBase" id="RU003947"/>
    </source>
</evidence>
<gene>
    <name evidence="18" type="ORF">Zmor_011415</name>
</gene>
<protein>
    <recommendedName>
        <fullName evidence="3 16">Alkaline phosphatase</fullName>
        <ecNumber evidence="3 16">3.1.3.1</ecNumber>
    </recommendedName>
</protein>
<proteinExistence type="inferred from homology"/>
<evidence type="ECO:0000256" key="10">
    <source>
        <dbReference type="ARBA" id="ARBA00023136"/>
    </source>
</evidence>
<evidence type="ECO:0000256" key="9">
    <source>
        <dbReference type="ARBA" id="ARBA00022842"/>
    </source>
</evidence>
<evidence type="ECO:0000256" key="1">
    <source>
        <dbReference type="ARBA" id="ARBA00004609"/>
    </source>
</evidence>
<evidence type="ECO:0000313" key="19">
    <source>
        <dbReference type="Proteomes" id="UP001168821"/>
    </source>
</evidence>
<evidence type="ECO:0000256" key="2">
    <source>
        <dbReference type="ARBA" id="ARBA00005984"/>
    </source>
</evidence>
<evidence type="ECO:0000256" key="5">
    <source>
        <dbReference type="ARBA" id="ARBA00022622"/>
    </source>
</evidence>
<dbReference type="EMBL" id="JALNTZ010000003">
    <property type="protein sequence ID" value="KAJ3659741.1"/>
    <property type="molecule type" value="Genomic_DNA"/>
</dbReference>
<dbReference type="PROSITE" id="PS00123">
    <property type="entry name" value="ALKALINE_PHOSPHATASE"/>
    <property type="match status" value="1"/>
</dbReference>
<feature type="binding site" evidence="14">
    <location>
        <position position="196"/>
    </location>
    <ligand>
        <name>Mg(2+)</name>
        <dbReference type="ChEBI" id="CHEBI:18420"/>
    </ligand>
</feature>
<dbReference type="AlphaFoldDB" id="A0AA38IT59"/>
<dbReference type="PRINTS" id="PR00113">
    <property type="entry name" value="ALKPHPHTASE"/>
</dbReference>
<dbReference type="Pfam" id="PF00245">
    <property type="entry name" value="Alk_phosphatase"/>
    <property type="match status" value="1"/>
</dbReference>
<dbReference type="PANTHER" id="PTHR11596">
    <property type="entry name" value="ALKALINE PHOSPHATASE"/>
    <property type="match status" value="1"/>
</dbReference>
<evidence type="ECO:0000256" key="15">
    <source>
        <dbReference type="RuleBase" id="RU003946"/>
    </source>
</evidence>
<comment type="cofactor">
    <cofactor evidence="14">
        <name>Mg(2+)</name>
        <dbReference type="ChEBI" id="CHEBI:18420"/>
    </cofactor>
    <text evidence="14">Binds 1 Mg(2+) ion.</text>
</comment>
<keyword evidence="17" id="KW-0732">Signal</keyword>
<dbReference type="SUPFAM" id="SSF53649">
    <property type="entry name" value="Alkaline phosphatase-like"/>
    <property type="match status" value="1"/>
</dbReference>
<feature type="binding site" evidence="14">
    <location>
        <position position="481"/>
    </location>
    <ligand>
        <name>Zn(2+)</name>
        <dbReference type="ChEBI" id="CHEBI:29105"/>
        <label>2</label>
    </ligand>
</feature>
<evidence type="ECO:0000256" key="11">
    <source>
        <dbReference type="ARBA" id="ARBA00023180"/>
    </source>
</evidence>
<feature type="binding site" evidence="14">
    <location>
        <position position="82"/>
    </location>
    <ligand>
        <name>Mg(2+)</name>
        <dbReference type="ChEBI" id="CHEBI:18420"/>
    </ligand>
</feature>
<dbReference type="FunFam" id="3.40.720.10:FF:000008">
    <property type="entry name" value="Alkaline phosphatase"/>
    <property type="match status" value="1"/>
</dbReference>
<keyword evidence="11" id="KW-0325">Glycoprotein</keyword>
<evidence type="ECO:0000256" key="7">
    <source>
        <dbReference type="ARBA" id="ARBA00022801"/>
    </source>
</evidence>
<dbReference type="InterPro" id="IPR018299">
    <property type="entry name" value="Alkaline_phosphatase_AS"/>
</dbReference>
<keyword evidence="10" id="KW-0472">Membrane</keyword>
<reference evidence="18" key="1">
    <citation type="journal article" date="2023" name="G3 (Bethesda)">
        <title>Whole genome assemblies of Zophobas morio and Tenebrio molitor.</title>
        <authorList>
            <person name="Kaur S."/>
            <person name="Stinson S.A."/>
            <person name="diCenzo G.C."/>
        </authorList>
    </citation>
    <scope>NUCLEOTIDE SEQUENCE</scope>
    <source>
        <strain evidence="18">QUZm001</strain>
    </source>
</reference>
<dbReference type="GO" id="GO:0005886">
    <property type="term" value="C:plasma membrane"/>
    <property type="evidence" value="ECO:0007669"/>
    <property type="project" value="UniProtKB-SubCell"/>
</dbReference>
<dbReference type="GO" id="GO:0004035">
    <property type="term" value="F:alkaline phosphatase activity"/>
    <property type="evidence" value="ECO:0007669"/>
    <property type="project" value="UniProtKB-EC"/>
</dbReference>
<evidence type="ECO:0000256" key="8">
    <source>
        <dbReference type="ARBA" id="ARBA00022833"/>
    </source>
</evidence>
<feature type="binding site" evidence="14">
    <location>
        <position position="396"/>
    </location>
    <ligand>
        <name>Zn(2+)</name>
        <dbReference type="ChEBI" id="CHEBI:29105"/>
        <label>2</label>
    </ligand>
</feature>
<evidence type="ECO:0000256" key="3">
    <source>
        <dbReference type="ARBA" id="ARBA00012647"/>
    </source>
</evidence>
<comment type="subcellular location">
    <subcellularLocation>
        <location evidence="1">Cell membrane</location>
        <topology evidence="1">Lipid-anchor</topology>
        <topology evidence="1">GPI-anchor</topology>
    </subcellularLocation>
</comment>
<feature type="binding site" evidence="14">
    <location>
        <position position="397"/>
    </location>
    <ligand>
        <name>Zn(2+)</name>
        <dbReference type="ChEBI" id="CHEBI:29105"/>
        <label>2</label>
    </ligand>
</feature>
<feature type="binding site" evidence="14">
    <location>
        <position position="356"/>
    </location>
    <ligand>
        <name>Zn(2+)</name>
        <dbReference type="ChEBI" id="CHEBI:29105"/>
        <label>2</label>
    </ligand>
</feature>
<evidence type="ECO:0000256" key="14">
    <source>
        <dbReference type="PIRSR" id="PIRSR601952-2"/>
    </source>
</evidence>
<evidence type="ECO:0000313" key="18">
    <source>
        <dbReference type="EMBL" id="KAJ3659741.1"/>
    </source>
</evidence>